<keyword evidence="1" id="KW-0732">Signal</keyword>
<gene>
    <name evidence="2" type="ORF">SAMN04490182_2066</name>
</gene>
<protein>
    <recommendedName>
        <fullName evidence="4">Lipoprotein</fullName>
    </recommendedName>
</protein>
<evidence type="ECO:0000313" key="3">
    <source>
        <dbReference type="Proteomes" id="UP000199576"/>
    </source>
</evidence>
<name>A0ABY0UGR9_PSECE</name>
<feature type="chain" id="PRO_5046642132" description="Lipoprotein" evidence="1">
    <location>
        <begin position="22"/>
        <end position="98"/>
    </location>
</feature>
<evidence type="ECO:0000256" key="1">
    <source>
        <dbReference type="SAM" id="SignalP"/>
    </source>
</evidence>
<dbReference type="PROSITE" id="PS51257">
    <property type="entry name" value="PROKAR_LIPOPROTEIN"/>
    <property type="match status" value="1"/>
</dbReference>
<evidence type="ECO:0000313" key="2">
    <source>
        <dbReference type="EMBL" id="SDS65878.1"/>
    </source>
</evidence>
<organism evidence="2 3">
    <name type="scientific">Pseudomonas cedrina</name>
    <dbReference type="NCBI Taxonomy" id="651740"/>
    <lineage>
        <taxon>Bacteria</taxon>
        <taxon>Pseudomonadati</taxon>
        <taxon>Pseudomonadota</taxon>
        <taxon>Gammaproteobacteria</taxon>
        <taxon>Pseudomonadales</taxon>
        <taxon>Pseudomonadaceae</taxon>
        <taxon>Pseudomonas</taxon>
    </lineage>
</organism>
<feature type="signal peptide" evidence="1">
    <location>
        <begin position="1"/>
        <end position="21"/>
    </location>
</feature>
<dbReference type="Proteomes" id="UP000199576">
    <property type="component" value="Chromosome I"/>
</dbReference>
<proteinExistence type="predicted"/>
<keyword evidence="3" id="KW-1185">Reference proteome</keyword>
<sequence>MKKVFGILALFFACVTLSACGNEKQVENCSGKGEAFFTESLNAYFSKHPRTGDDQSYTLQPGARYDETNDWWIVPFDYGDERAQALLSCDGHLEISSR</sequence>
<dbReference type="EMBL" id="LT629753">
    <property type="protein sequence ID" value="SDS65878.1"/>
    <property type="molecule type" value="Genomic_DNA"/>
</dbReference>
<evidence type="ECO:0008006" key="4">
    <source>
        <dbReference type="Google" id="ProtNLM"/>
    </source>
</evidence>
<accession>A0ABY0UGR9</accession>
<reference evidence="2 3" key="1">
    <citation type="submission" date="2016-10" db="EMBL/GenBank/DDBJ databases">
        <authorList>
            <person name="Varghese N."/>
            <person name="Submissions S."/>
        </authorList>
    </citation>
    <scope>NUCLEOTIDE SEQUENCE [LARGE SCALE GENOMIC DNA]</scope>
    <source>
        <strain evidence="2 3">BS2981</strain>
    </source>
</reference>
<dbReference type="RefSeq" id="WP_076954189.1">
    <property type="nucleotide sequence ID" value="NZ_LT629753.1"/>
</dbReference>